<proteinExistence type="predicted"/>
<name>A0A200J7A8_9ENTE</name>
<dbReference type="AlphaFoldDB" id="A0A200J7A8"/>
<feature type="chain" id="PRO_5013392537" description="DUF5105 domain-containing protein" evidence="1">
    <location>
        <begin position="25"/>
        <end position="229"/>
    </location>
</feature>
<dbReference type="EMBL" id="NIBQ01000002">
    <property type="protein sequence ID" value="OUZ33058.1"/>
    <property type="molecule type" value="Genomic_DNA"/>
</dbReference>
<dbReference type="RefSeq" id="WP_087640881.1">
    <property type="nucleotide sequence ID" value="NZ_CP147246.1"/>
</dbReference>
<evidence type="ECO:0008006" key="5">
    <source>
        <dbReference type="Google" id="ProtNLM"/>
    </source>
</evidence>
<protein>
    <recommendedName>
        <fullName evidence="5">DUF5105 domain-containing protein</fullName>
    </recommendedName>
</protein>
<evidence type="ECO:0000313" key="3">
    <source>
        <dbReference type="EMBL" id="WYJ93809.1"/>
    </source>
</evidence>
<reference evidence="2" key="1">
    <citation type="submission" date="2017-05" db="EMBL/GenBank/DDBJ databases">
        <title>The Genome Sequence of Enterococcus sp. 9D6_DIV0238.</title>
        <authorList>
            <consortium name="The Broad Institute Genomics Platform"/>
            <consortium name="The Broad Institute Genomic Center for Infectious Diseases"/>
            <person name="Earl A."/>
            <person name="Manson A."/>
            <person name="Schwartman J."/>
            <person name="Gilmore M."/>
            <person name="Abouelleil A."/>
            <person name="Cao P."/>
            <person name="Chapman S."/>
            <person name="Cusick C."/>
            <person name="Shea T."/>
            <person name="Young S."/>
            <person name="Neafsey D."/>
            <person name="Nusbaum C."/>
            <person name="Birren B."/>
        </authorList>
    </citation>
    <scope>NUCLEOTIDE SEQUENCE [LARGE SCALE GENOMIC DNA]</scope>
    <source>
        <strain evidence="2">9D6_DIV0238</strain>
    </source>
</reference>
<keyword evidence="4" id="KW-1185">Reference proteome</keyword>
<evidence type="ECO:0000313" key="4">
    <source>
        <dbReference type="Proteomes" id="UP000196151"/>
    </source>
</evidence>
<reference evidence="3" key="2">
    <citation type="submission" date="2017-05" db="EMBL/GenBank/DDBJ databases">
        <authorList>
            <consortium name="The Broad Institute Genomics Platform"/>
            <consortium name="The Broad Institute Genomic Center for Infectious Diseases"/>
            <person name="Earl A."/>
            <person name="Manson A."/>
            <person name="Schwartman J."/>
            <person name="Gilmore M."/>
            <person name="Abouelleil A."/>
            <person name="Cao P."/>
            <person name="Chapman S."/>
            <person name="Cusick C."/>
            <person name="Shea T."/>
            <person name="Young S."/>
            <person name="Neafsey D."/>
            <person name="Nusbaum C."/>
            <person name="Birren B."/>
        </authorList>
    </citation>
    <scope>NUCLEOTIDE SEQUENCE</scope>
    <source>
        <strain evidence="3">9D6_DIV0238</strain>
    </source>
</reference>
<dbReference type="Proteomes" id="UP000196151">
    <property type="component" value="Chromosome"/>
</dbReference>
<keyword evidence="1" id="KW-0732">Signal</keyword>
<dbReference type="OrthoDB" id="2182178at2"/>
<feature type="signal peptide" evidence="1">
    <location>
        <begin position="1"/>
        <end position="24"/>
    </location>
</feature>
<dbReference type="PROSITE" id="PS51257">
    <property type="entry name" value="PROKAR_LIPOPROTEIN"/>
    <property type="match status" value="1"/>
</dbReference>
<organism evidence="2">
    <name type="scientific">Candidatus Enterococcus dunnyi</name>
    <dbReference type="NCBI Taxonomy" id="1834192"/>
    <lineage>
        <taxon>Bacteria</taxon>
        <taxon>Bacillati</taxon>
        <taxon>Bacillota</taxon>
        <taxon>Bacilli</taxon>
        <taxon>Lactobacillales</taxon>
        <taxon>Enterococcaceae</taxon>
        <taxon>Enterococcus</taxon>
    </lineage>
</organism>
<dbReference type="EMBL" id="CP147246">
    <property type="protein sequence ID" value="WYJ93809.1"/>
    <property type="molecule type" value="Genomic_DNA"/>
</dbReference>
<evidence type="ECO:0000256" key="1">
    <source>
        <dbReference type="SAM" id="SignalP"/>
    </source>
</evidence>
<accession>A0A200J7A8</accession>
<evidence type="ECO:0000313" key="2">
    <source>
        <dbReference type="EMBL" id="OUZ33058.1"/>
    </source>
</evidence>
<reference evidence="3" key="3">
    <citation type="submission" date="2024-03" db="EMBL/GenBank/DDBJ databases">
        <title>The Genome Sequence of Enterococcus sp. DIV0238c.</title>
        <authorList>
            <consortium name="The Broad Institute Genomics Platform"/>
            <consortium name="The Broad Institute Microbial Omics Core"/>
            <consortium name="The Broad Institute Genomic Center for Infectious Diseases"/>
            <person name="Earl A."/>
            <person name="Manson A."/>
            <person name="Gilmore M."/>
            <person name="Schwartman J."/>
            <person name="Shea T."/>
            <person name="Abouelleil A."/>
            <person name="Cao P."/>
            <person name="Chapman S."/>
            <person name="Cusick C."/>
            <person name="Young S."/>
            <person name="Neafsey D."/>
            <person name="Nusbaum C."/>
            <person name="Birren B."/>
        </authorList>
    </citation>
    <scope>NUCLEOTIDE SEQUENCE</scope>
    <source>
        <strain evidence="3">9D6_DIV0238</strain>
    </source>
</reference>
<gene>
    <name evidence="3" type="ORF">A5889_001311</name>
    <name evidence="2" type="ORF">A5889_001767</name>
</gene>
<sequence>MKKQRIIIMLILIVVVFTSCTKNADPKDVTTTFINNVIYGKDKEKAEKYFYDLDAPTQSDLVQDFSELFDLSETQAEELVEIYQQKLENETSFSVKMKEESDKKSEAEVTITGLDQSTFDQVVDKKTDEELVSWLQNKGYDQIKTLDDIDKLTDEKQLNKLLKELNGLKDEDLNQIQFEALKKTFKELKAAPKSKTIHIELEQDKKEKKYWKVKDEEKSFNELLDAFQG</sequence>